<reference evidence="1 2" key="1">
    <citation type="submission" date="2024-02" db="EMBL/GenBank/DDBJ databases">
        <title>Roseibium algae sp. nov., isolated from marine alga (Grateloupia sp.), showing potential in myo-inositol conversion.</title>
        <authorList>
            <person name="Wang Y."/>
        </authorList>
    </citation>
    <scope>NUCLEOTIDE SEQUENCE [LARGE SCALE GENOMIC DNA]</scope>
    <source>
        <strain evidence="1 2">H3510</strain>
    </source>
</reference>
<dbReference type="EMBL" id="JBAKIA010000002">
    <property type="protein sequence ID" value="MEJ8473246.1"/>
    <property type="molecule type" value="Genomic_DNA"/>
</dbReference>
<dbReference type="RefSeq" id="WP_340272806.1">
    <property type="nucleotide sequence ID" value="NZ_JBAKIA010000002.1"/>
</dbReference>
<organism evidence="1 2">
    <name type="scientific">Roseibium algae</name>
    <dbReference type="NCBI Taxonomy" id="3123038"/>
    <lineage>
        <taxon>Bacteria</taxon>
        <taxon>Pseudomonadati</taxon>
        <taxon>Pseudomonadota</taxon>
        <taxon>Alphaproteobacteria</taxon>
        <taxon>Hyphomicrobiales</taxon>
        <taxon>Stappiaceae</taxon>
        <taxon>Roseibium</taxon>
    </lineage>
</organism>
<evidence type="ECO:0000313" key="2">
    <source>
        <dbReference type="Proteomes" id="UP001385499"/>
    </source>
</evidence>
<dbReference type="Proteomes" id="UP001385499">
    <property type="component" value="Unassembled WGS sequence"/>
</dbReference>
<name>A0ABU8TGK1_9HYPH</name>
<evidence type="ECO:0000313" key="1">
    <source>
        <dbReference type="EMBL" id="MEJ8473246.1"/>
    </source>
</evidence>
<keyword evidence="2" id="KW-1185">Reference proteome</keyword>
<protein>
    <submittedName>
        <fullName evidence="1">Uncharacterized protein</fullName>
    </submittedName>
</protein>
<gene>
    <name evidence="1" type="ORF">V6575_04040</name>
</gene>
<proteinExistence type="predicted"/>
<comment type="caution">
    <text evidence="1">The sequence shown here is derived from an EMBL/GenBank/DDBJ whole genome shotgun (WGS) entry which is preliminary data.</text>
</comment>
<accession>A0ABU8TGK1</accession>
<sequence>MHELVDLKQVGCEAQKGWKPGWFSGFSNTADGLFQIDPKDDEPAANVSVKALDLCKA</sequence>